<dbReference type="GeneID" id="9589193"/>
<keyword evidence="3 6" id="KW-1133">Transmembrane helix</keyword>
<feature type="region of interest" description="Disordered" evidence="5">
    <location>
        <begin position="56"/>
        <end position="124"/>
    </location>
</feature>
<dbReference type="PANTHER" id="PTHR15549">
    <property type="entry name" value="PAIRED IMMUNOGLOBULIN-LIKE TYPE 2 RECEPTOR"/>
    <property type="match status" value="1"/>
</dbReference>
<sequence length="852" mass="88659">MAATQELPSWLTVSTSVYTDANGVATTATAVLYLPLTYYGPSIPLGPDWTWGGVSSPASTATETTAVTTDTTSSTAIPSTTSSSSPTSATPSSTSATSATSSNSSSSGSSTSPTSSASSTPTTPAHNGLSTGAIVGLVIAAVAVVMLLVLLCACCYVRRRRRRGETSRRWSMLTPAPGKREKEKSPKESLTGDYYMVGAEDTEGASDTVRTPGEGSPRHSGEEADPFLRPRSGGIATDAGSMREFGQPATRTKMTDSSGSSNWQTTQSSSGPSTYATGSSGLGSLGLSSSGPGSSGNNTRSTRSSSKPGSKMTSSSGTTDYGVTLEEPTLFRGQRQNYNQDYRGSILSPEQQRELDEATSSAPSTPYKQPAIPESDNEADFSPLMPPPRLVDPEFGRTRSSSPLDRDEPVVVQTAQRVRMSDVGPRMPRSHSPILEVDETEHMTPPPSRRISGQSWLGSLASGIGLSRLLKGSTSYKDPEAGRSLLGSPEMSERLAQPRPAMAGAGSSRPISGTSVHTTGSGSTVFFDATSKPGTPALPAPPRAFTPGQEARATPPPSADKPIQSQPNTTVRRVTSDILDQPPPLSTFTSASSMRDTVHTDSTDATKVPSFPPPGLALLPASARWGDDTPSLASIGGQYHDLDVLEEEPPVADAQWRQLAETLPQGRGPRTTFGMPTYIHASGMTSEQASLYSMRSHIEPNMTRSTGSAPASSIGSSHPSRHKGSGSVSGSSLAHSASITSDGRRRHPTGPTSPVLSAFGDHSRGATGSSGGTGSSHAQGSSSSHGHGSSSHQHNGSSSQGHYDNNYLSPDRALSDEGAQLFRSNSMPWAGGLPVDWHPTGNSTESDPHNAT</sequence>
<dbReference type="RefSeq" id="XP_003038168.1">
    <property type="nucleotide sequence ID" value="XM_003038122.1"/>
</dbReference>
<feature type="compositionally biased region" description="Basic and acidic residues" evidence="5">
    <location>
        <begin position="216"/>
        <end position="228"/>
    </location>
</feature>
<feature type="compositionally biased region" description="Low complexity" evidence="5">
    <location>
        <begin position="725"/>
        <end position="741"/>
    </location>
</feature>
<feature type="compositionally biased region" description="Low complexity" evidence="5">
    <location>
        <begin position="775"/>
        <end position="802"/>
    </location>
</feature>
<organism evidence="8">
    <name type="scientific">Schizophyllum commune (strain H4-8 / FGSC 9210)</name>
    <name type="common">Split gill fungus</name>
    <dbReference type="NCBI Taxonomy" id="578458"/>
    <lineage>
        <taxon>Eukaryota</taxon>
        <taxon>Fungi</taxon>
        <taxon>Dikarya</taxon>
        <taxon>Basidiomycota</taxon>
        <taxon>Agaricomycotina</taxon>
        <taxon>Agaricomycetes</taxon>
        <taxon>Agaricomycetidae</taxon>
        <taxon>Agaricales</taxon>
        <taxon>Schizophyllaceae</taxon>
        <taxon>Schizophyllum</taxon>
    </lineage>
</organism>
<evidence type="ECO:0000256" key="1">
    <source>
        <dbReference type="ARBA" id="ARBA00004167"/>
    </source>
</evidence>
<dbReference type="HOGENOM" id="CLU_007969_0_0_1"/>
<dbReference type="InterPro" id="IPR051694">
    <property type="entry name" value="Immunoregulatory_rcpt-like"/>
</dbReference>
<feature type="compositionally biased region" description="Polar residues" evidence="5">
    <location>
        <begin position="702"/>
        <end position="718"/>
    </location>
</feature>
<evidence type="ECO:0000313" key="8">
    <source>
        <dbReference type="Proteomes" id="UP000007431"/>
    </source>
</evidence>
<evidence type="ECO:0000256" key="3">
    <source>
        <dbReference type="ARBA" id="ARBA00022989"/>
    </source>
</evidence>
<feature type="compositionally biased region" description="Polar residues" evidence="5">
    <location>
        <begin position="586"/>
        <end position="595"/>
    </location>
</feature>
<proteinExistence type="predicted"/>
<evidence type="ECO:0000256" key="5">
    <source>
        <dbReference type="SAM" id="MobiDB-lite"/>
    </source>
</evidence>
<dbReference type="OrthoDB" id="2563978at2759"/>
<gene>
    <name evidence="7" type="ORF">SCHCODRAFT_80470</name>
</gene>
<feature type="compositionally biased region" description="Polar residues" evidence="5">
    <location>
        <begin position="358"/>
        <end position="367"/>
    </location>
</feature>
<dbReference type="STRING" id="578458.D8PK13"/>
<accession>D8PK13</accession>
<feature type="region of interest" description="Disordered" evidence="5">
    <location>
        <begin position="472"/>
        <end position="611"/>
    </location>
</feature>
<keyword evidence="4 6" id="KW-0472">Membrane</keyword>
<dbReference type="Proteomes" id="UP000007431">
    <property type="component" value="Unassembled WGS sequence"/>
</dbReference>
<evidence type="ECO:0000256" key="2">
    <source>
        <dbReference type="ARBA" id="ARBA00022692"/>
    </source>
</evidence>
<keyword evidence="2 6" id="KW-0812">Transmembrane</keyword>
<feature type="compositionally biased region" description="Polar residues" evidence="5">
    <location>
        <begin position="840"/>
        <end position="852"/>
    </location>
</feature>
<evidence type="ECO:0000256" key="4">
    <source>
        <dbReference type="ARBA" id="ARBA00023136"/>
    </source>
</evidence>
<dbReference type="EMBL" id="GL377302">
    <property type="protein sequence ID" value="EFJ03266.1"/>
    <property type="molecule type" value="Genomic_DNA"/>
</dbReference>
<comment type="subcellular location">
    <subcellularLocation>
        <location evidence="1">Membrane</location>
        <topology evidence="1">Single-pass membrane protein</topology>
    </subcellularLocation>
</comment>
<dbReference type="InParanoid" id="D8PK13"/>
<dbReference type="PANTHER" id="PTHR15549:SF26">
    <property type="entry name" value="AXIAL BUDDING PATTERN PROTEIN 2-RELATED"/>
    <property type="match status" value="1"/>
</dbReference>
<name>D8PK13_SCHCM</name>
<feature type="region of interest" description="Disordered" evidence="5">
    <location>
        <begin position="164"/>
        <end position="454"/>
    </location>
</feature>
<feature type="compositionally biased region" description="Basic and acidic residues" evidence="5">
    <location>
        <begin position="178"/>
        <end position="187"/>
    </location>
</feature>
<feature type="compositionally biased region" description="Polar residues" evidence="5">
    <location>
        <begin position="563"/>
        <end position="573"/>
    </location>
</feature>
<feature type="transmembrane region" description="Helical" evidence="6">
    <location>
        <begin position="133"/>
        <end position="157"/>
    </location>
</feature>
<evidence type="ECO:0000256" key="6">
    <source>
        <dbReference type="SAM" id="Phobius"/>
    </source>
</evidence>
<keyword evidence="8" id="KW-1185">Reference proteome</keyword>
<evidence type="ECO:0000313" key="7">
    <source>
        <dbReference type="EMBL" id="EFJ03266.1"/>
    </source>
</evidence>
<reference evidence="7 8" key="1">
    <citation type="journal article" date="2010" name="Nat. Biotechnol.">
        <title>Genome sequence of the model mushroom Schizophyllum commune.</title>
        <authorList>
            <person name="Ohm R.A."/>
            <person name="de Jong J.F."/>
            <person name="Lugones L.G."/>
            <person name="Aerts A."/>
            <person name="Kothe E."/>
            <person name="Stajich J.E."/>
            <person name="de Vries R.P."/>
            <person name="Record E."/>
            <person name="Levasseur A."/>
            <person name="Baker S.E."/>
            <person name="Bartholomew K.A."/>
            <person name="Coutinho P.M."/>
            <person name="Erdmann S."/>
            <person name="Fowler T.J."/>
            <person name="Gathman A.C."/>
            <person name="Lombard V."/>
            <person name="Henrissat B."/>
            <person name="Knabe N."/>
            <person name="Kuees U."/>
            <person name="Lilly W.W."/>
            <person name="Lindquist E."/>
            <person name="Lucas S."/>
            <person name="Magnuson J.K."/>
            <person name="Piumi F."/>
            <person name="Raudaskoski M."/>
            <person name="Salamov A."/>
            <person name="Schmutz J."/>
            <person name="Schwarze F.W.M.R."/>
            <person name="vanKuyk P.A."/>
            <person name="Horton J.S."/>
            <person name="Grigoriev I.V."/>
            <person name="Woesten H.A.B."/>
        </authorList>
    </citation>
    <scope>NUCLEOTIDE SEQUENCE [LARGE SCALE GENOMIC DNA]</scope>
    <source>
        <strain evidence="8">H4-8 / FGSC 9210</strain>
    </source>
</reference>
<feature type="compositionally biased region" description="Low complexity" evidence="5">
    <location>
        <begin position="285"/>
        <end position="319"/>
    </location>
</feature>
<protein>
    <submittedName>
        <fullName evidence="7">Expressed protein</fullName>
    </submittedName>
</protein>
<dbReference type="GO" id="GO:0071944">
    <property type="term" value="C:cell periphery"/>
    <property type="evidence" value="ECO:0007669"/>
    <property type="project" value="UniProtKB-ARBA"/>
</dbReference>
<dbReference type="KEGG" id="scm:SCHCO_02623659"/>
<feature type="compositionally biased region" description="Low complexity" evidence="5">
    <location>
        <begin position="512"/>
        <end position="525"/>
    </location>
</feature>
<dbReference type="OMA" id="QTPIWTG"/>
<dbReference type="VEuPathDB" id="FungiDB:SCHCODRAFT_02623659"/>
<dbReference type="eggNOG" id="ENOG502RZBP">
    <property type="taxonomic scope" value="Eukaryota"/>
</dbReference>
<feature type="compositionally biased region" description="Polar residues" evidence="5">
    <location>
        <begin position="249"/>
        <end position="277"/>
    </location>
</feature>
<dbReference type="GO" id="GO:0016020">
    <property type="term" value="C:membrane"/>
    <property type="evidence" value="ECO:0007669"/>
    <property type="project" value="UniProtKB-SubCell"/>
</dbReference>
<dbReference type="AlphaFoldDB" id="D8PK13"/>
<feature type="region of interest" description="Disordered" evidence="5">
    <location>
        <begin position="700"/>
        <end position="852"/>
    </location>
</feature>